<dbReference type="CDD" id="cd06428">
    <property type="entry name" value="M1P_guanylylT_A_like_N"/>
    <property type="match status" value="1"/>
</dbReference>
<dbReference type="NCBIfam" id="TIGR01381">
    <property type="entry name" value="E1_like_apg7"/>
    <property type="match status" value="1"/>
</dbReference>
<keyword evidence="7" id="KW-0072">Autophagy</keyword>
<accession>A0ABP0GZZ9</accession>
<evidence type="ECO:0000256" key="8">
    <source>
        <dbReference type="ARBA" id="ARBA00029897"/>
    </source>
</evidence>
<dbReference type="InterPro" id="IPR032197">
    <property type="entry name" value="Atg7_N"/>
</dbReference>
<evidence type="ECO:0000313" key="16">
    <source>
        <dbReference type="Proteomes" id="UP001642483"/>
    </source>
</evidence>
<evidence type="ECO:0000256" key="3">
    <source>
        <dbReference type="ARBA" id="ARBA00017647"/>
    </source>
</evidence>
<feature type="domain" description="Nucleotidyl transferase" evidence="11">
    <location>
        <begin position="661"/>
        <end position="868"/>
    </location>
</feature>
<comment type="similarity">
    <text evidence="2">Belongs to the ATG7 family.</text>
</comment>
<dbReference type="SUPFAM" id="SSF53448">
    <property type="entry name" value="Nucleotide-diphospho-sugar transferases"/>
    <property type="match status" value="1"/>
</dbReference>
<evidence type="ECO:0000256" key="6">
    <source>
        <dbReference type="ARBA" id="ARBA00022927"/>
    </source>
</evidence>
<evidence type="ECO:0000256" key="5">
    <source>
        <dbReference type="ARBA" id="ARBA00022448"/>
    </source>
</evidence>
<evidence type="ECO:0000256" key="4">
    <source>
        <dbReference type="ARBA" id="ARBA00018730"/>
    </source>
</evidence>
<dbReference type="Gene3D" id="3.40.50.720">
    <property type="entry name" value="NAD(P)-binding Rossmann-like Domain"/>
    <property type="match status" value="1"/>
</dbReference>
<keyword evidence="16" id="KW-1185">Reference proteome</keyword>
<evidence type="ECO:0000259" key="13">
    <source>
        <dbReference type="Pfam" id="PF16420"/>
    </source>
</evidence>
<dbReference type="InterPro" id="IPR042523">
    <property type="entry name" value="Atg7_N_2"/>
</dbReference>
<evidence type="ECO:0000256" key="2">
    <source>
        <dbReference type="ARBA" id="ARBA00010931"/>
    </source>
</evidence>
<dbReference type="PANTHER" id="PTHR22572">
    <property type="entry name" value="SUGAR-1-PHOSPHATE GUANYL TRANSFERASE"/>
    <property type="match status" value="1"/>
</dbReference>
<evidence type="ECO:0000256" key="10">
    <source>
        <dbReference type="ARBA" id="ARBA00032823"/>
    </source>
</evidence>
<dbReference type="Gene3D" id="3.90.550.10">
    <property type="entry name" value="Spore Coat Polysaccharide Biosynthesis Protein SpsA, Chain A"/>
    <property type="match status" value="1"/>
</dbReference>
<dbReference type="SUPFAM" id="SSF69572">
    <property type="entry name" value="Activating enzymes of the ubiquitin-like proteins"/>
    <property type="match status" value="1"/>
</dbReference>
<keyword evidence="5" id="KW-0813">Transport</keyword>
<protein>
    <recommendedName>
        <fullName evidence="3">Ubiquitin-like modifier-activating enzyme ATG7</fullName>
    </recommendedName>
    <alternativeName>
        <fullName evidence="8 10">ATG12-activating enzyme E1 ATG7</fullName>
    </alternativeName>
    <alternativeName>
        <fullName evidence="9">Autophagy-related protein 7</fullName>
    </alternativeName>
    <alternativeName>
        <fullName evidence="4">Ubiquitin-like modifier-activating enzyme atg7</fullName>
    </alternativeName>
</protein>
<organism evidence="15 16">
    <name type="scientific">Clavelina lepadiformis</name>
    <name type="common">Light-bulb sea squirt</name>
    <name type="synonym">Ascidia lepadiformis</name>
    <dbReference type="NCBI Taxonomy" id="159417"/>
    <lineage>
        <taxon>Eukaryota</taxon>
        <taxon>Metazoa</taxon>
        <taxon>Chordata</taxon>
        <taxon>Tunicata</taxon>
        <taxon>Ascidiacea</taxon>
        <taxon>Aplousobranchia</taxon>
        <taxon>Clavelinidae</taxon>
        <taxon>Clavelina</taxon>
    </lineage>
</organism>
<dbReference type="EMBL" id="CAWYQH010000163">
    <property type="protein sequence ID" value="CAK8697299.1"/>
    <property type="molecule type" value="Genomic_DNA"/>
</dbReference>
<dbReference type="Pfam" id="PF16420">
    <property type="entry name" value="ATG7_N"/>
    <property type="match status" value="1"/>
</dbReference>
<dbReference type="Pfam" id="PF00899">
    <property type="entry name" value="ThiF"/>
    <property type="match status" value="1"/>
</dbReference>
<dbReference type="Pfam" id="PF00483">
    <property type="entry name" value="NTP_transferase"/>
    <property type="match status" value="1"/>
</dbReference>
<feature type="domain" description="THIF-type NAD/FAD binding fold" evidence="12">
    <location>
        <begin position="341"/>
        <end position="586"/>
    </location>
</feature>
<keyword evidence="6" id="KW-0653">Protein transport</keyword>
<dbReference type="Gene3D" id="3.40.140.70">
    <property type="entry name" value="Ubiquitin-like modifier-activating enzyme ATG7 N-terminal domain"/>
    <property type="match status" value="1"/>
</dbReference>
<dbReference type="Gene3D" id="3.40.140.100">
    <property type="entry name" value="Ubiquitin-like modifier-activating enzyme ATG7 C-terminal domain"/>
    <property type="match status" value="1"/>
</dbReference>
<evidence type="ECO:0000256" key="9">
    <source>
        <dbReference type="ARBA" id="ARBA00030242"/>
    </source>
</evidence>
<dbReference type="InterPro" id="IPR029044">
    <property type="entry name" value="Nucleotide-diphossugar_trans"/>
</dbReference>
<evidence type="ECO:0000256" key="1">
    <source>
        <dbReference type="ARBA" id="ARBA00007274"/>
    </source>
</evidence>
<dbReference type="InterPro" id="IPR042522">
    <property type="entry name" value="Atg7_N_1"/>
</dbReference>
<dbReference type="InterPro" id="IPR005835">
    <property type="entry name" value="NTP_transferase_dom"/>
</dbReference>
<name>A0ABP0GZZ9_CLALP</name>
<dbReference type="InterPro" id="IPR006285">
    <property type="entry name" value="Atg7"/>
</dbReference>
<dbReference type="InterPro" id="IPR056729">
    <property type="entry name" value="GMPPB_C"/>
</dbReference>
<evidence type="ECO:0000256" key="7">
    <source>
        <dbReference type="ARBA" id="ARBA00023006"/>
    </source>
</evidence>
<reference evidence="15 16" key="1">
    <citation type="submission" date="2024-02" db="EMBL/GenBank/DDBJ databases">
        <authorList>
            <person name="Daric V."/>
            <person name="Darras S."/>
        </authorList>
    </citation>
    <scope>NUCLEOTIDE SEQUENCE [LARGE SCALE GENOMIC DNA]</scope>
</reference>
<proteinExistence type="inferred from homology"/>
<gene>
    <name evidence="15" type="ORF">CVLEPA_LOCUS30552</name>
</gene>
<evidence type="ECO:0000259" key="11">
    <source>
        <dbReference type="Pfam" id="PF00483"/>
    </source>
</evidence>
<dbReference type="Gene3D" id="2.160.10.10">
    <property type="entry name" value="Hexapeptide repeat proteins"/>
    <property type="match status" value="1"/>
</dbReference>
<feature type="domain" description="Mannose-1-phosphate guanyltransferase C-terminal" evidence="14">
    <location>
        <begin position="944"/>
        <end position="1017"/>
    </location>
</feature>
<dbReference type="InterPro" id="IPR035985">
    <property type="entry name" value="Ubiquitin-activating_enz"/>
</dbReference>
<comment type="similarity">
    <text evidence="1">Belongs to the transferase hexapeptide repeat family.</text>
</comment>
<comment type="caution">
    <text evidence="15">The sequence shown here is derived from an EMBL/GenBank/DDBJ whole genome shotgun (WGS) entry which is preliminary data.</text>
</comment>
<dbReference type="InterPro" id="IPR050486">
    <property type="entry name" value="Mannose-1P_guanyltransferase"/>
</dbReference>
<feature type="domain" description="Ubiquitin-like modifier-activating enzyme Atg7 N-terminal" evidence="13">
    <location>
        <begin position="10"/>
        <end position="325"/>
    </location>
</feature>
<dbReference type="Proteomes" id="UP001642483">
    <property type="component" value="Unassembled WGS sequence"/>
</dbReference>
<dbReference type="InterPro" id="IPR000594">
    <property type="entry name" value="ThiF_NAD_FAD-bd"/>
</dbReference>
<dbReference type="Pfam" id="PF25087">
    <property type="entry name" value="GMPPB_C"/>
    <property type="match status" value="1"/>
</dbReference>
<evidence type="ECO:0000259" key="14">
    <source>
        <dbReference type="Pfam" id="PF25087"/>
    </source>
</evidence>
<evidence type="ECO:0000259" key="12">
    <source>
        <dbReference type="Pfam" id="PF00899"/>
    </source>
</evidence>
<sequence>MSEDKDRHILQFVPFLSTIESGFWTKLAEAKLNIFKLDDSRKVLNGFYTNSDTEGLPCRHSIDFGAFEMKNKAPPLCFSSHGGLHNKNTIEDFKSCDKKPILEEEAKLIWNAITSGEAILSPDLLVRFLLLSFADLKKYMFYYWFAFPAFVHSVPVTVCHSNLLSDVHNGKFMEALQNAVQLYRKENQFLPNFFIICSPTTLFGSCNSELTMTICKLKDFELLYQQGHKIIFAYCDPSTIPGYPGWPLRNYLSLIAYHWSAQLSQTVDIICYRDRPQDGKRNISHSLCFSLNVSTIKECPLNSTGWEKNKANKYGPRRVDLAEDMDPVKLAESSVNLNLKLMKWRLMPSLDLKKISSCKCLLLGAGTLGCNIARALLGWGVTNITLVDYGTVAFSNPVRQTLFEFSDCSTAGGKSKAPAAAERLKKIFPGVNAEGIELSIPMPGHPISDRAESVARVKKDVDRIENLVDSHDVIYLLMDTRESRWLPTLLATVKRKFVINVALGFDSYLVMRHGMNSHQNIPCSSSSESSDQESKLGCYFCNDVVAPGNSMKDRTLDQQCTVSRPGVSMIASALAVELMASILQHPHGPLALPNPGSLSDEASSCLGPVPHQIRGFLSHNQIFYPTTEAYGKCTGCSDFVVSAYKEKGFQFLLEPPANMWKAVILIGGPEKGTRFRPLSFDVPKPLFPVAGLPMIQHHIETCSKIDQIKEILLIGFYPKSEEIEKFIQSARKQYNSIIIRYLPEHTALGTAGGLYHYRDQIEAGSPTAFFVFNADVCCNLALKDIVEFHQETCAVGAITIVTTEAPHQESMSYGCVVENAETHEATHYVEKPETFVSSLINCGVYVFKPEVLNHLGNIFRKHQNERFIDMYDEDAAAEKISLEKEILVPYVSSGKMFVYKTTKPWSQIKSAASAIFANKLYLSNYHKTNSHRLARNAPNAGPLISGDVFIHETATVHSSAVLGPNVTIGEDVKIGPGVRVCNSIILPGAVIENHSCVLNAIIGWQSYVGEWSRVEGTAHQPNPNAPYAKMISGALFDEEGRLIPSITVLGKCK</sequence>
<evidence type="ECO:0000313" key="15">
    <source>
        <dbReference type="EMBL" id="CAK8697299.1"/>
    </source>
</evidence>